<dbReference type="FunFam" id="1.20.1160.11:FF:000001">
    <property type="entry name" value="Paired amphipathic helix protein Sin3"/>
    <property type="match status" value="1"/>
</dbReference>
<feature type="compositionally biased region" description="Acidic residues" evidence="5">
    <location>
        <begin position="334"/>
        <end position="349"/>
    </location>
</feature>
<dbReference type="Proteomes" id="UP000835052">
    <property type="component" value="Unassembled WGS sequence"/>
</dbReference>
<keyword evidence="2" id="KW-0678">Repressor</keyword>
<feature type="compositionally biased region" description="Basic and acidic residues" evidence="5">
    <location>
        <begin position="350"/>
        <end position="361"/>
    </location>
</feature>
<keyword evidence="3 4" id="KW-0539">Nucleus</keyword>
<evidence type="ECO:0000256" key="1">
    <source>
        <dbReference type="ARBA" id="ARBA00004123"/>
    </source>
</evidence>
<name>A0A8S1GML8_9PELO</name>
<evidence type="ECO:0000259" key="6">
    <source>
        <dbReference type="SMART" id="SM00761"/>
    </source>
</evidence>
<sequence length="1127" mass="129069">MMNGSSGPFVEGAYGLAPQAQAQANAAAGNRVRVEDALSYLDQVKNQFSEEPAVYTQFLDIMKDFKSQTIDTPGVISRVSHLFHGRPALIMGFNTFLPPGFEVRLEGERIIIIKPTGNAEEIVPNDGHIYPVDNGLYEEEGEDEEEEEVEEMGEEAEEVEEEDVGEEGVEQEDEEEYEEDEQMEEEPQFIPIQEFHGHALGRPYWVAMTFLEKVKLRLIDRPLIFEQIIDLLHCYHKPENVKKFYGSSAMRGLHGEDSSGPDEYEEEENLAPRGTLPSAPASKLLLKEFIKKTATKLLADEPDLLAELLAYLPDFWTVDARELPKEHFQQFDVEVSEESSEYSDEEEPERDSKKKYQKEAQIRQNQIDRKRKRDQVEDRIQAGVPEWPVSAAQEENFLGGLSEEELQFYNGIRGILSPHDFRNFLRTINLFTSNIISRAELSAVLRDTFNGASQEVFEKIEAILASNDEDDDDNESDDEAHEPVDVDPTHARYTLSRIEGDTFIREMENRPATCLGVSYKKRENKGPIKCSGQTPLCNEVLNSTWASCPSWSTEENGAGTERAKKSNYEEALFRSEDDKFEVDMLIESTKYAIDSLELLQRKINNLEPHEKASFRLDEKLGATSGALMRRALRMLYGERSAGIVQTLQETPITVVPTLVERFREKEKDLREAQYLIAKGWRETMEKQMARAMDHQTATVRAADARILKYKGVISQVETLFDVRQQLPSTEDRGPHLILTYPHNLQILRDCNDLVLHALRKQTNITKEEKRKMKIILKRIVMEWFLLPLEEVNDDDDDGQELLEYDRKRMRAAIDETASKSISEKELLEQYCEAEEPEEGTSTPSFTKKTRYRLFYGGDELFLFMRLHHSICHKLAQFHKAHERIVMEYREQVALKAELEKTNETITQHWVFERNLPDLESSIKTIRNVKRSPEDSYTDSIAIIKSFLDQQIDTNTYEENLRILFPTEACQMFSIDKITGTLIRQLLILATDQDDCHSIKLYLNHRFKTPPSMFSESSEVQGVEKDYAAICEERLHGRNCFRMCVTDENDPRLVIDLVDTEDTDGEGEADEGDGDGEEGDGEDDDDERNISAGMSDTASTTSDTKQNDVKQEQSGASTPRSRFPKKPN</sequence>
<accession>A0A8S1GML8</accession>
<feature type="region of interest" description="Disordered" evidence="5">
    <location>
        <begin position="1057"/>
        <end position="1127"/>
    </location>
</feature>
<protein>
    <recommendedName>
        <fullName evidence="6">Histone deacetylase interacting domain-containing protein</fullName>
    </recommendedName>
</protein>
<dbReference type="InterPro" id="IPR039774">
    <property type="entry name" value="Sin3-like"/>
</dbReference>
<dbReference type="PROSITE" id="PS51477">
    <property type="entry name" value="PAH"/>
    <property type="match status" value="1"/>
</dbReference>
<evidence type="ECO:0000256" key="3">
    <source>
        <dbReference type="ARBA" id="ARBA00023242"/>
    </source>
</evidence>
<dbReference type="GO" id="GO:0003714">
    <property type="term" value="F:transcription corepressor activity"/>
    <property type="evidence" value="ECO:0007669"/>
    <property type="project" value="InterPro"/>
</dbReference>
<feature type="compositionally biased region" description="Acidic residues" evidence="5">
    <location>
        <begin position="1057"/>
        <end position="1086"/>
    </location>
</feature>
<evidence type="ECO:0000256" key="4">
    <source>
        <dbReference type="PROSITE-ProRule" id="PRU00810"/>
    </source>
</evidence>
<dbReference type="GO" id="GO:0070822">
    <property type="term" value="C:Sin3-type complex"/>
    <property type="evidence" value="ECO:0007669"/>
    <property type="project" value="TreeGrafter"/>
</dbReference>
<reference evidence="7" key="1">
    <citation type="submission" date="2020-10" db="EMBL/GenBank/DDBJ databases">
        <authorList>
            <person name="Kikuchi T."/>
        </authorList>
    </citation>
    <scope>NUCLEOTIDE SEQUENCE</scope>
    <source>
        <strain evidence="7">NKZ352</strain>
    </source>
</reference>
<comment type="caution">
    <text evidence="7">The sequence shown here is derived from an EMBL/GenBank/DDBJ whole genome shotgun (WGS) entry which is preliminary data.</text>
</comment>
<dbReference type="OrthoDB" id="10265969at2759"/>
<evidence type="ECO:0000313" key="8">
    <source>
        <dbReference type="Proteomes" id="UP000835052"/>
    </source>
</evidence>
<evidence type="ECO:0000256" key="2">
    <source>
        <dbReference type="ARBA" id="ARBA00022491"/>
    </source>
</evidence>
<feature type="region of interest" description="Disordered" evidence="5">
    <location>
        <begin position="334"/>
        <end position="377"/>
    </location>
</feature>
<dbReference type="Pfam" id="PF16879">
    <property type="entry name" value="Sin3a_C"/>
    <property type="match status" value="1"/>
</dbReference>
<feature type="region of interest" description="Disordered" evidence="5">
    <location>
        <begin position="138"/>
        <end position="179"/>
    </location>
</feature>
<dbReference type="InterPro" id="IPR003822">
    <property type="entry name" value="PAH"/>
</dbReference>
<feature type="domain" description="Histone deacetylase interacting" evidence="6">
    <location>
        <begin position="513"/>
        <end position="613"/>
    </location>
</feature>
<evidence type="ECO:0000313" key="7">
    <source>
        <dbReference type="EMBL" id="CAD6184665.1"/>
    </source>
</evidence>
<dbReference type="SUPFAM" id="SSF47762">
    <property type="entry name" value="PAH2 domain"/>
    <property type="match status" value="1"/>
</dbReference>
<organism evidence="7 8">
    <name type="scientific">Caenorhabditis auriculariae</name>
    <dbReference type="NCBI Taxonomy" id="2777116"/>
    <lineage>
        <taxon>Eukaryota</taxon>
        <taxon>Metazoa</taxon>
        <taxon>Ecdysozoa</taxon>
        <taxon>Nematoda</taxon>
        <taxon>Chromadorea</taxon>
        <taxon>Rhabditida</taxon>
        <taxon>Rhabditina</taxon>
        <taxon>Rhabditomorpha</taxon>
        <taxon>Rhabditoidea</taxon>
        <taxon>Rhabditidae</taxon>
        <taxon>Peloderinae</taxon>
        <taxon>Caenorhabditis</taxon>
    </lineage>
</organism>
<dbReference type="Gene3D" id="1.20.1160.11">
    <property type="entry name" value="Paired amphipathic helix"/>
    <property type="match status" value="3"/>
</dbReference>
<dbReference type="PANTHER" id="PTHR12346:SF0">
    <property type="entry name" value="SIN3A, ISOFORM G"/>
    <property type="match status" value="1"/>
</dbReference>
<dbReference type="AlphaFoldDB" id="A0A8S1GML8"/>
<feature type="compositionally biased region" description="Polar residues" evidence="5">
    <location>
        <begin position="1091"/>
        <end position="1103"/>
    </location>
</feature>
<keyword evidence="8" id="KW-1185">Reference proteome</keyword>
<dbReference type="Pfam" id="PF02671">
    <property type="entry name" value="PAH"/>
    <property type="match status" value="1"/>
</dbReference>
<proteinExistence type="predicted"/>
<dbReference type="PANTHER" id="PTHR12346">
    <property type="entry name" value="SIN3B-RELATED"/>
    <property type="match status" value="1"/>
</dbReference>
<dbReference type="SMART" id="SM00761">
    <property type="entry name" value="HDAC_interact"/>
    <property type="match status" value="1"/>
</dbReference>
<feature type="compositionally biased region" description="Acidic residues" evidence="5">
    <location>
        <begin position="259"/>
        <end position="269"/>
    </location>
</feature>
<feature type="region of interest" description="Disordered" evidence="5">
    <location>
        <begin position="252"/>
        <end position="277"/>
    </location>
</feature>
<dbReference type="Pfam" id="PF08295">
    <property type="entry name" value="Sin3_corepress"/>
    <property type="match status" value="1"/>
</dbReference>
<dbReference type="InterPro" id="IPR036600">
    <property type="entry name" value="PAH_sf"/>
</dbReference>
<gene>
    <name evidence="7" type="ORF">CAUJ_LOCUS584</name>
</gene>
<dbReference type="EMBL" id="CAJGYM010000001">
    <property type="protein sequence ID" value="CAD6184665.1"/>
    <property type="molecule type" value="Genomic_DNA"/>
</dbReference>
<comment type="subcellular location">
    <subcellularLocation>
        <location evidence="1 4">Nucleus</location>
    </subcellularLocation>
</comment>
<evidence type="ECO:0000256" key="5">
    <source>
        <dbReference type="SAM" id="MobiDB-lite"/>
    </source>
</evidence>
<dbReference type="GO" id="GO:0000122">
    <property type="term" value="P:negative regulation of transcription by RNA polymerase II"/>
    <property type="evidence" value="ECO:0007669"/>
    <property type="project" value="TreeGrafter"/>
</dbReference>
<dbReference type="InterPro" id="IPR013194">
    <property type="entry name" value="HDAC_interact_dom"/>
</dbReference>
<dbReference type="InterPro" id="IPR031693">
    <property type="entry name" value="Sin3_C"/>
</dbReference>